<proteinExistence type="predicted"/>
<evidence type="ECO:0000313" key="2">
    <source>
        <dbReference type="Proteomes" id="UP001281147"/>
    </source>
</evidence>
<keyword evidence="2" id="KW-1185">Reference proteome</keyword>
<reference evidence="1" key="1">
    <citation type="submission" date="2023-07" db="EMBL/GenBank/DDBJ databases">
        <title>Black Yeasts Isolated from many extreme environments.</title>
        <authorList>
            <person name="Coleine C."/>
            <person name="Stajich J.E."/>
            <person name="Selbmann L."/>
        </authorList>
    </citation>
    <scope>NUCLEOTIDE SEQUENCE</scope>
    <source>
        <strain evidence="1">CCFEE 5714</strain>
    </source>
</reference>
<comment type="caution">
    <text evidence="1">The sequence shown here is derived from an EMBL/GenBank/DDBJ whole genome shotgun (WGS) entry which is preliminary data.</text>
</comment>
<gene>
    <name evidence="1" type="ORF">LTR37_004832</name>
</gene>
<dbReference type="Proteomes" id="UP001281147">
    <property type="component" value="Unassembled WGS sequence"/>
</dbReference>
<dbReference type="EMBL" id="JAUTXU010000029">
    <property type="protein sequence ID" value="KAK3718916.1"/>
    <property type="molecule type" value="Genomic_DNA"/>
</dbReference>
<name>A0ACC3NM75_9PEZI</name>
<accession>A0ACC3NM75</accession>
<evidence type="ECO:0000313" key="1">
    <source>
        <dbReference type="EMBL" id="KAK3718916.1"/>
    </source>
</evidence>
<protein>
    <submittedName>
        <fullName evidence="1">Uncharacterized protein</fullName>
    </submittedName>
</protein>
<organism evidence="1 2">
    <name type="scientific">Vermiconidia calcicola</name>
    <dbReference type="NCBI Taxonomy" id="1690605"/>
    <lineage>
        <taxon>Eukaryota</taxon>
        <taxon>Fungi</taxon>
        <taxon>Dikarya</taxon>
        <taxon>Ascomycota</taxon>
        <taxon>Pezizomycotina</taxon>
        <taxon>Dothideomycetes</taxon>
        <taxon>Dothideomycetidae</taxon>
        <taxon>Mycosphaerellales</taxon>
        <taxon>Extremaceae</taxon>
        <taxon>Vermiconidia</taxon>
    </lineage>
</organism>
<sequence length="230" mass="26653">MAAWELLIPPDLEEWRSKLFHVETPIITTFSKFDQYWPFVSNMWMEVARRHKLKDGSINSWCSCRCHRDGTRNREVAGGIGLRNRSYYSLDCKVALKISRWEKNDEIIIQRTGEHMAPHSHSLAYMDQRSLNKGLRAIVKSVVNTYEFEKPAEICRYLKEGEHAKVFMAAGAEYLTWDRIRNTLNGAYKRPVESRKTRKNLATSQSSRANGITNPSIDEPQRLEVCDGTQ</sequence>